<protein>
    <submittedName>
        <fullName evidence="2">Uncharacterized protein</fullName>
    </submittedName>
</protein>
<organism evidence="2">
    <name type="scientific">Tanacetum cinerariifolium</name>
    <name type="common">Dalmatian daisy</name>
    <name type="synonym">Chrysanthemum cinerariifolium</name>
    <dbReference type="NCBI Taxonomy" id="118510"/>
    <lineage>
        <taxon>Eukaryota</taxon>
        <taxon>Viridiplantae</taxon>
        <taxon>Streptophyta</taxon>
        <taxon>Embryophyta</taxon>
        <taxon>Tracheophyta</taxon>
        <taxon>Spermatophyta</taxon>
        <taxon>Magnoliopsida</taxon>
        <taxon>eudicotyledons</taxon>
        <taxon>Gunneridae</taxon>
        <taxon>Pentapetalae</taxon>
        <taxon>asterids</taxon>
        <taxon>campanulids</taxon>
        <taxon>Asterales</taxon>
        <taxon>Asteraceae</taxon>
        <taxon>Asteroideae</taxon>
        <taxon>Anthemideae</taxon>
        <taxon>Anthemidinae</taxon>
        <taxon>Tanacetum</taxon>
    </lineage>
</organism>
<dbReference type="EMBL" id="BKCJ010306368">
    <property type="protein sequence ID" value="GEZ65822.1"/>
    <property type="molecule type" value="Genomic_DNA"/>
</dbReference>
<gene>
    <name evidence="2" type="ORF">Tci_537795</name>
</gene>
<proteinExistence type="predicted"/>
<comment type="caution">
    <text evidence="2">The sequence shown here is derived from an EMBL/GenBank/DDBJ whole genome shotgun (WGS) entry which is preliminary data.</text>
</comment>
<sequence>MLDKRVLPRLSSNVRESQLSLYEILRKQHVILTCAYSVILWSLTLCEECQSTVFNRYNTIQTNSDSDAFKKYTELCARDAISRFSVDTLEGDHINNVSNTQYLLQTGDSNRAGPSVSNQRKRARQISEIIRVSYETDTLKRVCRPAASATSIPGHHPARRPPRVGGIDA</sequence>
<name>A0A699INV4_TANCI</name>
<reference evidence="2" key="1">
    <citation type="journal article" date="2019" name="Sci. Rep.">
        <title>Draft genome of Tanacetum cinerariifolium, the natural source of mosquito coil.</title>
        <authorList>
            <person name="Yamashiro T."/>
            <person name="Shiraishi A."/>
            <person name="Satake H."/>
            <person name="Nakayama K."/>
        </authorList>
    </citation>
    <scope>NUCLEOTIDE SEQUENCE</scope>
</reference>
<evidence type="ECO:0000256" key="1">
    <source>
        <dbReference type="SAM" id="MobiDB-lite"/>
    </source>
</evidence>
<evidence type="ECO:0000313" key="2">
    <source>
        <dbReference type="EMBL" id="GEZ65822.1"/>
    </source>
</evidence>
<dbReference type="AlphaFoldDB" id="A0A699INV4"/>
<accession>A0A699INV4</accession>
<feature type="region of interest" description="Disordered" evidence="1">
    <location>
        <begin position="146"/>
        <end position="169"/>
    </location>
</feature>